<dbReference type="SMART" id="SM00065">
    <property type="entry name" value="GAF"/>
    <property type="match status" value="2"/>
</dbReference>
<dbReference type="SMART" id="SM00388">
    <property type="entry name" value="HisKA"/>
    <property type="match status" value="1"/>
</dbReference>
<keyword evidence="5" id="KW-0418">Kinase</keyword>
<dbReference type="SUPFAM" id="SSF47384">
    <property type="entry name" value="Homodimeric domain of signal transducing histidine kinase"/>
    <property type="match status" value="1"/>
</dbReference>
<evidence type="ECO:0000256" key="3">
    <source>
        <dbReference type="ARBA" id="ARBA00022553"/>
    </source>
</evidence>
<dbReference type="SUPFAM" id="SSF55781">
    <property type="entry name" value="GAF domain-like"/>
    <property type="match status" value="3"/>
</dbReference>
<name>A0ABV7ZBU1_9DEIO</name>
<feature type="domain" description="Histidine kinase" evidence="6">
    <location>
        <begin position="539"/>
        <end position="752"/>
    </location>
</feature>
<dbReference type="InterPro" id="IPR036890">
    <property type="entry name" value="HATPase_C_sf"/>
</dbReference>
<keyword evidence="3" id="KW-0597">Phosphoprotein</keyword>
<dbReference type="InterPro" id="IPR029016">
    <property type="entry name" value="GAF-like_dom_sf"/>
</dbReference>
<dbReference type="InterPro" id="IPR003594">
    <property type="entry name" value="HATPase_dom"/>
</dbReference>
<dbReference type="PANTHER" id="PTHR43304:SF1">
    <property type="entry name" value="PAC DOMAIN-CONTAINING PROTEIN"/>
    <property type="match status" value="1"/>
</dbReference>
<dbReference type="CDD" id="cd16921">
    <property type="entry name" value="HATPase_FilI-like"/>
    <property type="match status" value="1"/>
</dbReference>
<evidence type="ECO:0000256" key="2">
    <source>
        <dbReference type="ARBA" id="ARBA00012438"/>
    </source>
</evidence>
<gene>
    <name evidence="7" type="ORF">ACFOSB_15340</name>
</gene>
<evidence type="ECO:0000313" key="7">
    <source>
        <dbReference type="EMBL" id="MFC3834225.1"/>
    </source>
</evidence>
<dbReference type="Gene3D" id="1.10.287.130">
    <property type="match status" value="1"/>
</dbReference>
<dbReference type="CDD" id="cd00082">
    <property type="entry name" value="HisKA"/>
    <property type="match status" value="1"/>
</dbReference>
<dbReference type="SMART" id="SM00387">
    <property type="entry name" value="HATPase_c"/>
    <property type="match status" value="1"/>
</dbReference>
<dbReference type="InterPro" id="IPR003018">
    <property type="entry name" value="GAF"/>
</dbReference>
<dbReference type="PROSITE" id="PS50109">
    <property type="entry name" value="HIS_KIN"/>
    <property type="match status" value="1"/>
</dbReference>
<evidence type="ECO:0000313" key="8">
    <source>
        <dbReference type="Proteomes" id="UP001595803"/>
    </source>
</evidence>
<dbReference type="RefSeq" id="WP_380102690.1">
    <property type="nucleotide sequence ID" value="NZ_JBHRZG010000022.1"/>
</dbReference>
<keyword evidence="8" id="KW-1185">Reference proteome</keyword>
<dbReference type="Gene3D" id="3.30.565.10">
    <property type="entry name" value="Histidine kinase-like ATPase, C-terminal domain"/>
    <property type="match status" value="1"/>
</dbReference>
<dbReference type="Gene3D" id="3.30.450.40">
    <property type="match status" value="3"/>
</dbReference>
<dbReference type="InterPro" id="IPR036097">
    <property type="entry name" value="HisK_dim/P_sf"/>
</dbReference>
<evidence type="ECO:0000256" key="5">
    <source>
        <dbReference type="ARBA" id="ARBA00022777"/>
    </source>
</evidence>
<dbReference type="InterPro" id="IPR003661">
    <property type="entry name" value="HisK_dim/P_dom"/>
</dbReference>
<dbReference type="Pfam" id="PF02518">
    <property type="entry name" value="HATPase_c"/>
    <property type="match status" value="1"/>
</dbReference>
<reference evidence="8" key="1">
    <citation type="journal article" date="2019" name="Int. J. Syst. Evol. Microbiol.">
        <title>The Global Catalogue of Microorganisms (GCM) 10K type strain sequencing project: providing services to taxonomists for standard genome sequencing and annotation.</title>
        <authorList>
            <consortium name="The Broad Institute Genomics Platform"/>
            <consortium name="The Broad Institute Genome Sequencing Center for Infectious Disease"/>
            <person name="Wu L."/>
            <person name="Ma J."/>
        </authorList>
    </citation>
    <scope>NUCLEOTIDE SEQUENCE [LARGE SCALE GENOMIC DNA]</scope>
    <source>
        <strain evidence="8">CCTCC AB 2017081</strain>
    </source>
</reference>
<comment type="catalytic activity">
    <reaction evidence="1">
        <text>ATP + protein L-histidine = ADP + protein N-phospho-L-histidine.</text>
        <dbReference type="EC" id="2.7.13.3"/>
    </reaction>
</comment>
<sequence length="752" mass="82170">MTEALAAARTPHEVFDVVLAPALEALDAVAGAVLLVNAVDGRLEIAATRGDEEGAQTVWQEGPLDAAVPAGDALARREALYFEHAGDLKRAYPDLEARTGGVAAVATAVLPMRLDGSPMGALILDFREPHLFTGEERRFLRTLAAQCAIALGRAQLSRDLEARVAARTAELEGERAALDAFVAYKEAVGGESDLLTLAQQALQVVRANLEHVSAAYYERDGELWKARVWSADIPPEIALQITAGIPVNAPNYAEATQSGQPVFVDGWDAEANSVQGAESYGAAAFLPLVVRGETRSLFSVGTRAARAWTERERALVRAVARGLTVTLERTEQARHLAEQNAALAGRTRALEGFADLTRDLTLHDEPYTLIQRAQEVVLSLLPDGYALYFEPQGDRWVKRAQTGEMGTEALQAVADAGLPYHEAGNLLTPYTTLAPYYQDQYAQDTDNIGDLVAHLGASATFPVMVNGQPRGVFAVVLFGKLRPWSGPERAVMETVMRSLELALERAESVNLLAQRTRELEQTNTELARSNAELEQFAYVASHDLQAPIRAVTSFAGLMAQRYGSLLDARGQRYLRQIVDGGEHMKRLVDDLLSFSRLHTQPRELVPVHTQTVFDAVVERLRGEVETLGATVSGGALPVIRADAPQLDQLFQNLISNGLKYRREGVAPRVQVWAEREDTGWRFAVRDNGIGIESHYLERIFVIFQRLHGRDEYEGTGIGLAVCKKIVERHGGRLWVESTPGQGSTFFFTLPGA</sequence>
<evidence type="ECO:0000259" key="6">
    <source>
        <dbReference type="PROSITE" id="PS50109"/>
    </source>
</evidence>
<accession>A0ABV7ZBU1</accession>
<dbReference type="Pfam" id="PF01590">
    <property type="entry name" value="GAF"/>
    <property type="match status" value="1"/>
</dbReference>
<dbReference type="InterPro" id="IPR005467">
    <property type="entry name" value="His_kinase_dom"/>
</dbReference>
<keyword evidence="7" id="KW-0547">Nucleotide-binding</keyword>
<organism evidence="7 8">
    <name type="scientific">Deinococcus rufus</name>
    <dbReference type="NCBI Taxonomy" id="2136097"/>
    <lineage>
        <taxon>Bacteria</taxon>
        <taxon>Thermotogati</taxon>
        <taxon>Deinococcota</taxon>
        <taxon>Deinococci</taxon>
        <taxon>Deinococcales</taxon>
        <taxon>Deinococcaceae</taxon>
        <taxon>Deinococcus</taxon>
    </lineage>
</organism>
<dbReference type="Pfam" id="PF13185">
    <property type="entry name" value="GAF_2"/>
    <property type="match status" value="1"/>
</dbReference>
<dbReference type="PRINTS" id="PR00344">
    <property type="entry name" value="BCTRLSENSOR"/>
</dbReference>
<proteinExistence type="predicted"/>
<evidence type="ECO:0000256" key="4">
    <source>
        <dbReference type="ARBA" id="ARBA00022679"/>
    </source>
</evidence>
<dbReference type="EMBL" id="JBHRZG010000022">
    <property type="protein sequence ID" value="MFC3834225.1"/>
    <property type="molecule type" value="Genomic_DNA"/>
</dbReference>
<dbReference type="InterPro" id="IPR004358">
    <property type="entry name" value="Sig_transdc_His_kin-like_C"/>
</dbReference>
<protein>
    <recommendedName>
        <fullName evidence="2">histidine kinase</fullName>
        <ecNumber evidence="2">2.7.13.3</ecNumber>
    </recommendedName>
</protein>
<dbReference type="GO" id="GO:0005524">
    <property type="term" value="F:ATP binding"/>
    <property type="evidence" value="ECO:0007669"/>
    <property type="project" value="UniProtKB-KW"/>
</dbReference>
<dbReference type="Proteomes" id="UP001595803">
    <property type="component" value="Unassembled WGS sequence"/>
</dbReference>
<keyword evidence="4" id="KW-0808">Transferase</keyword>
<dbReference type="InterPro" id="IPR052162">
    <property type="entry name" value="Sensor_kinase/Photoreceptor"/>
</dbReference>
<dbReference type="PANTHER" id="PTHR43304">
    <property type="entry name" value="PHYTOCHROME-LIKE PROTEIN CPH1"/>
    <property type="match status" value="1"/>
</dbReference>
<dbReference type="SUPFAM" id="SSF55874">
    <property type="entry name" value="ATPase domain of HSP90 chaperone/DNA topoisomerase II/histidine kinase"/>
    <property type="match status" value="1"/>
</dbReference>
<comment type="caution">
    <text evidence="7">The sequence shown here is derived from an EMBL/GenBank/DDBJ whole genome shotgun (WGS) entry which is preliminary data.</text>
</comment>
<dbReference type="EC" id="2.7.13.3" evidence="2"/>
<dbReference type="Pfam" id="PF00512">
    <property type="entry name" value="HisKA"/>
    <property type="match status" value="1"/>
</dbReference>
<keyword evidence="7" id="KW-0067">ATP-binding</keyword>
<evidence type="ECO:0000256" key="1">
    <source>
        <dbReference type="ARBA" id="ARBA00000085"/>
    </source>
</evidence>